<dbReference type="AlphaFoldDB" id="A0A109DIS8"/>
<evidence type="ECO:0000313" key="9">
    <source>
        <dbReference type="EMBL" id="MDT9609140.1"/>
    </source>
</evidence>
<dbReference type="Proteomes" id="UP000324504">
    <property type="component" value="Unassembled WGS sequence"/>
</dbReference>
<evidence type="ECO:0000313" key="15">
    <source>
        <dbReference type="EMBL" id="QHQ68774.1"/>
    </source>
</evidence>
<dbReference type="Proteomes" id="UP000460132">
    <property type="component" value="Unassembled WGS sequence"/>
</dbReference>
<dbReference type="EMBL" id="DYXB01000009">
    <property type="protein sequence ID" value="HJF09306.1"/>
    <property type="molecule type" value="Genomic_DNA"/>
</dbReference>
<evidence type="ECO:0000313" key="19">
    <source>
        <dbReference type="Proteomes" id="UP000067598"/>
    </source>
</evidence>
<accession>A0A6P1TYV6</accession>
<evidence type="ECO:0000313" key="13">
    <source>
        <dbReference type="EMBL" id="PJZ16595.1"/>
    </source>
</evidence>
<dbReference type="Proteomes" id="UP000231914">
    <property type="component" value="Unassembled WGS sequence"/>
</dbReference>
<evidence type="ECO:0000313" key="29">
    <source>
        <dbReference type="Proteomes" id="UP000464915"/>
    </source>
</evidence>
<evidence type="ECO:0000313" key="8">
    <source>
        <dbReference type="EMBL" id="MDK6503135.1"/>
    </source>
</evidence>
<evidence type="ECO:0000313" key="30">
    <source>
        <dbReference type="Proteomes" id="UP000510660"/>
    </source>
</evidence>
<evidence type="ECO:0000313" key="5">
    <source>
        <dbReference type="EMBL" id="KAB1978034.1"/>
    </source>
</evidence>
<evidence type="ECO:0000313" key="6">
    <source>
        <dbReference type="EMBL" id="KWU03412.1"/>
    </source>
</evidence>
<evidence type="ECO:0000313" key="2">
    <source>
        <dbReference type="EMBL" id="HJF09306.1"/>
    </source>
</evidence>
<reference evidence="2" key="13">
    <citation type="journal article" date="2021" name="PeerJ">
        <title>Extensive microbial diversity within the chicken gut microbiome revealed by metagenomics and culture.</title>
        <authorList>
            <person name="Gilroy R."/>
            <person name="Ravi A."/>
            <person name="Getino M."/>
            <person name="Pursley I."/>
            <person name="Horton D.L."/>
            <person name="Alikhan N.F."/>
            <person name="Baker D."/>
            <person name="Gharbi K."/>
            <person name="Hall N."/>
            <person name="Watson M."/>
            <person name="Adriaenssens E.M."/>
            <person name="Foster-Nyarko E."/>
            <person name="Jarju S."/>
            <person name="Secka A."/>
            <person name="Antonio M."/>
            <person name="Oren A."/>
            <person name="Chaudhuri R.R."/>
            <person name="La Ragione R."/>
            <person name="Hildebrand F."/>
            <person name="Pallen M.J."/>
        </authorList>
    </citation>
    <scope>NUCLEOTIDE SEQUENCE</scope>
    <source>
        <strain evidence="2">CHK194-22301</strain>
    </source>
</reference>
<evidence type="ECO:0000313" key="3">
    <source>
        <dbReference type="EMBL" id="KAA8797606.1"/>
    </source>
</evidence>
<dbReference type="Proteomes" id="UP000295195">
    <property type="component" value="Unassembled WGS sequence"/>
</dbReference>
<dbReference type="Proteomes" id="UP001194414">
    <property type="component" value="Unassembled WGS sequence"/>
</dbReference>
<reference evidence="13 21" key="3">
    <citation type="submission" date="2016-10" db="EMBL/GenBank/DDBJ databases">
        <title>WGS of isloates from the oral cavity of healthy individuals.</title>
        <authorList>
            <person name="Sharma S."/>
            <person name="Pal V.K."/>
            <person name="Patil P.B."/>
            <person name="Korpole S."/>
            <person name="Grover V."/>
        </authorList>
    </citation>
    <scope>NUCLEOTIDE SEQUENCE [LARGE SCALE GENOMIC DNA]</scope>
    <source>
        <strain evidence="13 21">DISK12</strain>
    </source>
</reference>
<dbReference type="Proteomes" id="UP000510660">
    <property type="component" value="Chromosome"/>
</dbReference>
<evidence type="ECO:0000313" key="7">
    <source>
        <dbReference type="EMBL" id="MBI1708818.1"/>
    </source>
</evidence>
<evidence type="ECO:0000313" key="12">
    <source>
        <dbReference type="EMBL" id="OXC24253.1"/>
    </source>
</evidence>
<evidence type="ECO:0000313" key="11">
    <source>
        <dbReference type="EMBL" id="MYN52800.1"/>
    </source>
</evidence>
<reference evidence="11 28" key="11">
    <citation type="submission" date="2020-01" db="EMBL/GenBank/DDBJ databases">
        <title>Vaginal microbiome of pregnant Indian women: Insights into the genome of dominants Lactobacillus species.</title>
        <authorList>
            <person name="Das B."/>
            <person name="Mehta O."/>
            <person name="Ghosh T.S."/>
            <person name="Kothidar A."/>
            <person name="Gowtham M.R."/>
            <person name="Mitra R."/>
            <person name="Kshetrapal P."/>
            <person name="Wadhwa N."/>
            <person name="Thiruvengadam R."/>
            <person name="Nair G.B."/>
            <person name="Bhatnagar S."/>
            <person name="Pore S."/>
        </authorList>
    </citation>
    <scope>NUCLEOTIDE SEQUENCE [LARGE SCALE GENOMIC DNA]</scope>
    <source>
        <strain evidence="11 28">Indica2</strain>
    </source>
</reference>
<dbReference type="EMBL" id="WBOB01000004">
    <property type="protein sequence ID" value="KAB1978034.1"/>
    <property type="molecule type" value="Genomic_DNA"/>
</dbReference>
<evidence type="ECO:0000313" key="21">
    <source>
        <dbReference type="Proteomes" id="UP000231914"/>
    </source>
</evidence>
<dbReference type="PATRIC" id="fig|47770.28.peg.976"/>
<dbReference type="Proteomes" id="UP000430323">
    <property type="component" value="Unassembled WGS sequence"/>
</dbReference>
<reference evidence="15 29" key="9">
    <citation type="submission" date="2019-12" db="EMBL/GenBank/DDBJ databases">
        <title>Complete Genome Sequences of Lactobacillus strains, C25 and P38, Isolated from Chicken Cecum.</title>
        <authorList>
            <person name="Hassan H.M."/>
            <person name="Mendoza M."/>
            <person name="Rezvani M."/>
            <person name="Koci M.D."/>
            <person name="Dickey A.N."/>
            <person name="Scholl E.H."/>
        </authorList>
    </citation>
    <scope>NUCLEOTIDE SEQUENCE [LARGE SCALE GENOMIC DNA]</scope>
    <source>
        <strain evidence="15 29">C25</strain>
    </source>
</reference>
<reference evidence="14 22" key="5">
    <citation type="submission" date="2017-12" db="EMBL/GenBank/DDBJ databases">
        <title>Phylogenetic diversity of female urinary microbiome.</title>
        <authorList>
            <person name="Thomas-White K."/>
            <person name="Wolfe A.J."/>
        </authorList>
    </citation>
    <scope>NUCLEOTIDE SEQUENCE [LARGE SCALE GENOMIC DNA]</scope>
    <source>
        <strain evidence="14 22">UMB0085</strain>
    </source>
</reference>
<dbReference type="Proteomes" id="UP000235119">
    <property type="component" value="Unassembled WGS sequence"/>
</dbReference>
<keyword evidence="1" id="KW-1133">Transmembrane helix</keyword>
<dbReference type="Proteomes" id="UP001253287">
    <property type="component" value="Unassembled WGS sequence"/>
</dbReference>
<reference evidence="2" key="14">
    <citation type="submission" date="2021-09" db="EMBL/GenBank/DDBJ databases">
        <authorList>
            <person name="Gilroy R."/>
        </authorList>
    </citation>
    <scope>NUCLEOTIDE SEQUENCE</scope>
    <source>
        <strain evidence="2">CHK194-22301</strain>
    </source>
</reference>
<reference evidence="10" key="17">
    <citation type="submission" date="2024-06" db="EMBL/GenBank/DDBJ databases">
        <title>Vaginal Lactobacillus fatty acid response mechanisms reveal a metabolite-targeted strategy for bacterial vaginosis treatment.</title>
        <authorList>
            <person name="Zhu M."/>
            <person name="Blainey P.C."/>
            <person name="Bloom S.M."/>
            <person name="Kwon D.S."/>
        </authorList>
    </citation>
    <scope>NUCLEOTIDE SEQUENCE</scope>
    <source>
        <strain evidence="10">194_F1_1</strain>
    </source>
</reference>
<dbReference type="EMBL" id="SCLX01000006">
    <property type="protein sequence ID" value="RXF59757.1"/>
    <property type="molecule type" value="Genomic_DNA"/>
</dbReference>
<evidence type="ECO:0000313" key="23">
    <source>
        <dbReference type="Proteomes" id="UP000289808"/>
    </source>
</evidence>
<dbReference type="Proteomes" id="UP000067598">
    <property type="component" value="Unassembled WGS sequence"/>
</dbReference>
<organism evidence="6 19">
    <name type="scientific">Lactobacillus crispatus</name>
    <dbReference type="NCBI Taxonomy" id="47770"/>
    <lineage>
        <taxon>Bacteria</taxon>
        <taxon>Bacillati</taxon>
        <taxon>Bacillota</taxon>
        <taxon>Bacilli</taxon>
        <taxon>Lactobacillales</taxon>
        <taxon>Lactobacillaceae</taxon>
        <taxon>Lactobacillus</taxon>
    </lineage>
</organism>
<evidence type="ECO:0000313" key="16">
    <source>
        <dbReference type="EMBL" id="QLL74805.1"/>
    </source>
</evidence>
<dbReference type="Proteomes" id="UP000464915">
    <property type="component" value="Chromosome"/>
</dbReference>
<dbReference type="Proteomes" id="UP000289808">
    <property type="component" value="Unassembled WGS sequence"/>
</dbReference>
<evidence type="ECO:0000313" key="24">
    <source>
        <dbReference type="Proteomes" id="UP000295195"/>
    </source>
</evidence>
<gene>
    <name evidence="10" type="ORF">ABVC42_09505</name>
    <name evidence="6" type="ORF">AEL95_07665</name>
    <name evidence="12" type="ORF">AYP82_04835</name>
    <name evidence="13" type="ORF">BHU41_08960</name>
    <name evidence="18" type="ORF">CEE75_09515</name>
    <name evidence="14" type="ORF">CYJ79_02215</name>
    <name evidence="17" type="ORF">ERD32_01700</name>
    <name evidence="3" type="ORF">F1C02_06455</name>
    <name evidence="4" type="ORF">F1C09_03855</name>
    <name evidence="5" type="ORF">F8251_01895</name>
    <name evidence="15" type="ORF">GSR61_09630</name>
    <name evidence="11" type="ORF">GTK63_00395</name>
    <name evidence="16" type="ORF">GTO85_10940</name>
    <name evidence="7" type="ORF">HYQ56_1806</name>
    <name evidence="2" type="ORF">K8V23_00640</name>
    <name evidence="8" type="ORF">QP235_07990</name>
    <name evidence="9" type="ORF">RON39_03210</name>
</gene>
<evidence type="ECO:0000313" key="26">
    <source>
        <dbReference type="Proteomes" id="UP000324504"/>
    </source>
</evidence>
<proteinExistence type="predicted"/>
<evidence type="ECO:0000313" key="27">
    <source>
        <dbReference type="Proteomes" id="UP000430323"/>
    </source>
</evidence>
<reference evidence="17 23" key="6">
    <citation type="submission" date="2019-01" db="EMBL/GenBank/DDBJ databases">
        <title>The genome sequence of Lactobacillus crispatus L49.</title>
        <authorList>
            <person name="Zhong J."/>
            <person name="Zhang J."/>
        </authorList>
    </citation>
    <scope>NUCLEOTIDE SEQUENCE [LARGE SCALE GENOMIC DNA]</scope>
    <source>
        <strain evidence="17 23">L49</strain>
    </source>
</reference>
<accession>A0A109DIS8</accession>
<dbReference type="EMBL" id="WWFF01000001">
    <property type="protein sequence ID" value="MYN52800.1"/>
    <property type="molecule type" value="Genomic_DNA"/>
</dbReference>
<dbReference type="EMBL" id="VUAO01000015">
    <property type="protein sequence ID" value="KAA8797606.1"/>
    <property type="molecule type" value="Genomic_DNA"/>
</dbReference>
<reference evidence="12 20" key="2">
    <citation type="submission" date="2016-05" db="EMBL/GenBank/DDBJ databases">
        <authorList>
            <person name="Johnson T.J."/>
            <person name="Youmans B.P."/>
            <person name="Case K.A."/>
        </authorList>
    </citation>
    <scope>NUCLEOTIDE SEQUENCE [LARGE SCALE GENOMIC DNA]</scope>
    <source>
        <strain evidence="12 20">UMNLC6</strain>
    </source>
</reference>
<evidence type="ECO:0000313" key="28">
    <source>
        <dbReference type="Proteomes" id="UP000460132"/>
    </source>
</evidence>
<dbReference type="Proteomes" id="UP000322051">
    <property type="component" value="Unassembled WGS sequence"/>
</dbReference>
<reference evidence="7" key="12">
    <citation type="submission" date="2020-07" db="EMBL/GenBank/DDBJ databases">
        <title>Comparative genomics analyses of Lactobacillus crispatus isolated from different ecological niches.</title>
        <authorList>
            <person name="Mancino W."/>
            <person name="Mancabelli L."/>
            <person name="Lugli G.A."/>
            <person name="Milani C."/>
            <person name="Viappiani A."/>
            <person name="Anzalone R."/>
            <person name="Longhi G."/>
            <person name="Ventura M."/>
            <person name="Turroni F."/>
        </authorList>
    </citation>
    <scope>NUCLEOTIDE SEQUENCE</scope>
    <source>
        <strain evidence="7">LB65</strain>
    </source>
</reference>
<reference evidence="16 30" key="10">
    <citation type="submission" date="2020-01" db="EMBL/GenBank/DDBJ databases">
        <title>Complete and circular genome sequences of six lactobacillus isolates from horses.</title>
        <authorList>
            <person name="Hassan H.M."/>
        </authorList>
    </citation>
    <scope>NUCLEOTIDE SEQUENCE [LARGE SCALE GENOMIC DNA]</scope>
    <source>
        <strain evidence="16 30">1D</strain>
    </source>
</reference>
<reference evidence="9" key="16">
    <citation type="submission" date="2023-08" db="EMBL/GenBank/DDBJ databases">
        <title>Lactobacillus from the Female Urinary Tract.</title>
        <authorList>
            <person name="Stegman N."/>
            <person name="Jackson B."/>
            <person name="Steiling M."/>
            <person name="Sedano C."/>
            <person name="Wolfe A."/>
            <person name="Putonti C."/>
        </authorList>
    </citation>
    <scope>NUCLEOTIDE SEQUENCE</scope>
    <source>
        <strain evidence="9">UMB5661</strain>
    </source>
</reference>
<dbReference type="EMBL" id="CP047415">
    <property type="protein sequence ID" value="QLL74805.1"/>
    <property type="molecule type" value="Genomic_DNA"/>
</dbReference>
<dbReference type="EMBL" id="JBETVU010000012">
    <property type="protein sequence ID" value="MES5150138.1"/>
    <property type="molecule type" value="Genomic_DNA"/>
</dbReference>
<dbReference type="EMBL" id="JACCPP010000026">
    <property type="protein sequence ID" value="MBI1708818.1"/>
    <property type="molecule type" value="Genomic_DNA"/>
</dbReference>
<evidence type="ECO:0000313" key="20">
    <source>
        <dbReference type="Proteomes" id="UP000198437"/>
    </source>
</evidence>
<dbReference type="EMBL" id="PKIW01000006">
    <property type="protein sequence ID" value="PLT11948.1"/>
    <property type="molecule type" value="Genomic_DNA"/>
</dbReference>
<evidence type="ECO:0000313" key="22">
    <source>
        <dbReference type="Proteomes" id="UP000235119"/>
    </source>
</evidence>
<evidence type="ECO:0000313" key="17">
    <source>
        <dbReference type="EMBL" id="RXF59757.1"/>
    </source>
</evidence>
<keyword evidence="1" id="KW-0812">Transmembrane</keyword>
<evidence type="ECO:0000313" key="31">
    <source>
        <dbReference type="Proteomes" id="UP001434419"/>
    </source>
</evidence>
<name>A0A109DIS8_9LACO</name>
<evidence type="ECO:0000313" key="18">
    <source>
        <dbReference type="EMBL" id="TDN29834.1"/>
    </source>
</evidence>
<reference evidence="25 26" key="7">
    <citation type="submission" date="2019-09" db="EMBL/GenBank/DDBJ databases">
        <title>Comparative analysis of L. crispatus genomes revealed niche specific adaptation to different host and body sites.</title>
        <authorList>
            <person name="Pan M."/>
            <person name="Hidalgo-Cantabrana C."/>
            <person name="Barrangou R."/>
        </authorList>
    </citation>
    <scope>NUCLEOTIDE SEQUENCE [LARGE SCALE GENOMIC DNA]</scope>
    <source>
        <strain evidence="4 26">NCK2488</strain>
        <strain evidence="3 25">NCK973</strain>
    </source>
</reference>
<keyword evidence="31" id="KW-1185">Reference proteome</keyword>
<evidence type="ECO:0000313" key="14">
    <source>
        <dbReference type="EMBL" id="PLT11948.1"/>
    </source>
</evidence>
<evidence type="ECO:0000313" key="25">
    <source>
        <dbReference type="Proteomes" id="UP000322051"/>
    </source>
</evidence>
<reference evidence="6 19" key="1">
    <citation type="journal article" date="2016" name="Microbiology (Mosc.)">
        <title>Comparison of Lactobacillus crispatus isolates from Lactobacillus-dominated vaginal microbiomes with isolates from microbiomes containing bacterial vaginosis-associated bacteria.</title>
        <authorList>
            <person name="Abdelmaksoud A.A."/>
            <person name="Koparde V.N."/>
            <person name="Sheth N.U."/>
            <person name="Serrano M.G."/>
            <person name="Glascock A.L."/>
            <person name="Fettweis J.M."/>
            <person name="Strauss Iii J.F."/>
            <person name="Buck G.A."/>
            <person name="Jefferson K.K."/>
        </authorList>
    </citation>
    <scope>NUCLEOTIDE SEQUENCE [LARGE SCALE GENOMIC DNA]</scope>
    <source>
        <strain evidence="6 19">VMC3</strain>
    </source>
</reference>
<evidence type="ECO:0000313" key="4">
    <source>
        <dbReference type="EMBL" id="KAA8813009.1"/>
    </source>
</evidence>
<dbReference type="EMBL" id="NKLP01000171">
    <property type="protein sequence ID" value="TDN29834.1"/>
    <property type="molecule type" value="Genomic_DNA"/>
</dbReference>
<reference evidence="18 24" key="4">
    <citation type="submission" date="2017-06" db="EMBL/GenBank/DDBJ databases">
        <authorList>
            <person name="Swanenburg J."/>
            <person name="Kort R."/>
        </authorList>
    </citation>
    <scope>NUCLEOTIDE SEQUENCE [LARGE SCALE GENOMIC DNA]</scope>
    <source>
        <strain evidence="18 24">RL05</strain>
    </source>
</reference>
<dbReference type="RefSeq" id="WP_005726533.1">
    <property type="nucleotide sequence ID" value="NZ_AP025162.1"/>
</dbReference>
<dbReference type="EMBL" id="LJGP01000027">
    <property type="protein sequence ID" value="KWU03412.1"/>
    <property type="molecule type" value="Genomic_DNA"/>
</dbReference>
<dbReference type="EMBL" id="JAVTXN010000010">
    <property type="protein sequence ID" value="MDT9609140.1"/>
    <property type="molecule type" value="Genomic_DNA"/>
</dbReference>
<dbReference type="Proteomes" id="UP001434419">
    <property type="component" value="Unassembled WGS sequence"/>
</dbReference>
<reference evidence="8" key="15">
    <citation type="submission" date="2023-05" db="EMBL/GenBank/DDBJ databases">
        <title>Cataloging the Phylogenetic Diversity of Human Bladder Bacteria.</title>
        <authorList>
            <person name="Du J."/>
        </authorList>
    </citation>
    <scope>NUCLEOTIDE SEQUENCE</scope>
    <source>
        <strain evidence="8">UMB9226</strain>
    </source>
</reference>
<feature type="transmembrane region" description="Helical" evidence="1">
    <location>
        <begin position="12"/>
        <end position="34"/>
    </location>
</feature>
<keyword evidence="1" id="KW-0472">Membrane</keyword>
<dbReference type="EMBL" id="MKXG01000136">
    <property type="protein sequence ID" value="PJZ16595.1"/>
    <property type="molecule type" value="Genomic_DNA"/>
</dbReference>
<dbReference type="EMBL" id="LYQW01000003">
    <property type="protein sequence ID" value="OXC24253.1"/>
    <property type="molecule type" value="Genomic_DNA"/>
</dbReference>
<protein>
    <submittedName>
        <fullName evidence="6">Uncharacterized protein</fullName>
    </submittedName>
</protein>
<dbReference type="Proteomes" id="UP000198437">
    <property type="component" value="Unassembled WGS sequence"/>
</dbReference>
<dbReference type="GeneID" id="69824176"/>
<evidence type="ECO:0000256" key="1">
    <source>
        <dbReference type="SAM" id="Phobius"/>
    </source>
</evidence>
<evidence type="ECO:0000313" key="10">
    <source>
        <dbReference type="EMBL" id="MES5150138.1"/>
    </source>
</evidence>
<dbReference type="EMBL" id="JASOGN010000032">
    <property type="protein sequence ID" value="MDK6503135.1"/>
    <property type="molecule type" value="Genomic_DNA"/>
</dbReference>
<feature type="transmembrane region" description="Helical" evidence="1">
    <location>
        <begin position="46"/>
        <end position="70"/>
    </location>
</feature>
<reference evidence="5 27" key="8">
    <citation type="submission" date="2019-09" db="EMBL/GenBank/DDBJ databases">
        <title>Investigation of probiotic properties of different lactic acid bacteria.</title>
        <authorList>
            <person name="Jaomanjaka F."/>
            <person name="Blanc P."/>
        </authorList>
    </citation>
    <scope>NUCLEOTIDE SEQUENCE [LARGE SCALE GENOMIC DNA]</scope>
    <source>
        <strain evidence="5 27">BIO6272</strain>
    </source>
</reference>
<dbReference type="Proteomes" id="UP000784793">
    <property type="component" value="Unassembled WGS sequence"/>
</dbReference>
<dbReference type="Proteomes" id="UP001230300">
    <property type="component" value="Unassembled WGS sequence"/>
</dbReference>
<dbReference type="EMBL" id="CP047142">
    <property type="protein sequence ID" value="QHQ68774.1"/>
    <property type="molecule type" value="Genomic_DNA"/>
</dbReference>
<dbReference type="OMA" id="IAWVITF"/>
<sequence>MNNKNSKPKFSGLNMLISILIGWAIFFFGAWACMKFSSEFFAMPRFIAVIIVSIAGAVVIGPAIYGFLYLGRKK</sequence>
<dbReference type="EMBL" id="VUAV01000015">
    <property type="protein sequence ID" value="KAA8813009.1"/>
    <property type="molecule type" value="Genomic_DNA"/>
</dbReference>